<keyword evidence="2 10" id="KW-0813">Transport</keyword>
<keyword evidence="6 11" id="KW-0798">TonB box</keyword>
<dbReference type="Proteomes" id="UP001310022">
    <property type="component" value="Unassembled WGS sequence"/>
</dbReference>
<dbReference type="PANTHER" id="PTHR30069">
    <property type="entry name" value="TONB-DEPENDENT OUTER MEMBRANE RECEPTOR"/>
    <property type="match status" value="1"/>
</dbReference>
<dbReference type="Gene3D" id="2.60.40.1120">
    <property type="entry name" value="Carboxypeptidase-like, regulatory domain"/>
    <property type="match status" value="1"/>
</dbReference>
<dbReference type="InterPro" id="IPR008969">
    <property type="entry name" value="CarboxyPept-like_regulatory"/>
</dbReference>
<evidence type="ECO:0000256" key="3">
    <source>
        <dbReference type="ARBA" id="ARBA00022452"/>
    </source>
</evidence>
<evidence type="ECO:0000256" key="9">
    <source>
        <dbReference type="ARBA" id="ARBA00023237"/>
    </source>
</evidence>
<comment type="subcellular location">
    <subcellularLocation>
        <location evidence="1 10">Cell outer membrane</location>
        <topology evidence="1 10">Multi-pass membrane protein</topology>
    </subcellularLocation>
</comment>
<comment type="caution">
    <text evidence="14">The sequence shown here is derived from an EMBL/GenBank/DDBJ whole genome shotgun (WGS) entry which is preliminary data.</text>
</comment>
<dbReference type="InterPro" id="IPR037066">
    <property type="entry name" value="Plug_dom_sf"/>
</dbReference>
<dbReference type="GO" id="GO:0015344">
    <property type="term" value="F:siderophore uptake transmembrane transporter activity"/>
    <property type="evidence" value="ECO:0007669"/>
    <property type="project" value="TreeGrafter"/>
</dbReference>
<comment type="similarity">
    <text evidence="10 11">Belongs to the TonB-dependent receptor family.</text>
</comment>
<dbReference type="InterPro" id="IPR012910">
    <property type="entry name" value="Plug_dom"/>
</dbReference>
<sequence length="770" mass="87743">MLRPPLIARFSFVFIIAFFILFKGVFAQSKITISGYLSDARTGEHLIGASVYDQKSGNGAVTNAYGFYSLTIAPDSVDLYFSYVGYQNERRHFLANESKRLNLRLSSDLLLKEITVEAPREDLPSQVQMSTIELPLADIKQVPALFGEVDVLKVIQLLPGVQSGTEGTSGLYVRGGGPDQNLILLDGVPLYNASHLLGFFSVFNADAINKVDLIKGGFPARYGGRISSVIDVKMKEGNDQEFQGAGAVGLISSKFSLEGPLKKEQSSFIISGRRTYLDLVARPFMPKNNKAGYYFYDTNAKFNFKLGDKDRLYFSGYFGRDKGFGGTKSDYEDFDLGLYWGNVLGTVRWNHLFNDRLFSNLSFNVSDYQFRVGFFLKDRYGGEEQEMNLVYLSGIQDYTLRYDFDFIPSPQHYIRFGMQSVFHRFRPGVFDLDGDEDLAEINIKGSDQVNSMEYTAYVEDEWKIHERFSANFGVNATFNYVQDHWYPSIQPRVSARYLVNRDWSWKASYAQMNQNLHLLTSSAFGLPTDLWVPVTQRVKPQEGHQWALGTAFSKGKLEYSLEGYYKKMNNVVEYREGASFFNFNGNWEDLVTSGQAWSYGLELLIQKKVGKTTGWLGYTWSKSMRQFDDINLGDAFPYKYDRRHDISLVVNHELGKKWSLSGTFVYGTGNAISLPVRQLQPPADAGYGGEINEYGGRNSFRMPAYHRMDLSLTHTKQKRWGERSWVISVYNVYNRKNVFFVDPFYSSWSGGYDAVTLFPIIPSISYNFKF</sequence>
<keyword evidence="4 10" id="KW-0812">Transmembrane</keyword>
<dbReference type="PROSITE" id="PS52016">
    <property type="entry name" value="TONB_DEPENDENT_REC_3"/>
    <property type="match status" value="1"/>
</dbReference>
<dbReference type="InterPro" id="IPR036942">
    <property type="entry name" value="Beta-barrel_TonB_sf"/>
</dbReference>
<dbReference type="InterPro" id="IPR000531">
    <property type="entry name" value="Beta-barrel_TonB"/>
</dbReference>
<proteinExistence type="inferred from homology"/>
<feature type="domain" description="TonB-dependent receptor plug" evidence="13">
    <location>
        <begin position="147"/>
        <end position="225"/>
    </location>
</feature>
<dbReference type="Pfam" id="PF07715">
    <property type="entry name" value="Plug"/>
    <property type="match status" value="1"/>
</dbReference>
<keyword evidence="9 10" id="KW-0998">Cell outer membrane</keyword>
<evidence type="ECO:0000256" key="2">
    <source>
        <dbReference type="ARBA" id="ARBA00022448"/>
    </source>
</evidence>
<evidence type="ECO:0000259" key="12">
    <source>
        <dbReference type="Pfam" id="PF00593"/>
    </source>
</evidence>
<dbReference type="Pfam" id="PF13715">
    <property type="entry name" value="CarbopepD_reg_2"/>
    <property type="match status" value="1"/>
</dbReference>
<dbReference type="Pfam" id="PF00593">
    <property type="entry name" value="TonB_dep_Rec_b-barrel"/>
    <property type="match status" value="1"/>
</dbReference>
<feature type="domain" description="TonB-dependent receptor-like beta-barrel" evidence="12">
    <location>
        <begin position="286"/>
        <end position="732"/>
    </location>
</feature>
<keyword evidence="7 10" id="KW-0472">Membrane</keyword>
<gene>
    <name evidence="14" type="ORF">PEDI_23670</name>
</gene>
<dbReference type="SUPFAM" id="SSF56935">
    <property type="entry name" value="Porins"/>
    <property type="match status" value="1"/>
</dbReference>
<dbReference type="InterPro" id="IPR039426">
    <property type="entry name" value="TonB-dep_rcpt-like"/>
</dbReference>
<evidence type="ECO:0000256" key="5">
    <source>
        <dbReference type="ARBA" id="ARBA00022729"/>
    </source>
</evidence>
<evidence type="ECO:0000256" key="11">
    <source>
        <dbReference type="RuleBase" id="RU003357"/>
    </source>
</evidence>
<dbReference type="AlphaFoldDB" id="A0AAN4VZR9"/>
<evidence type="ECO:0000256" key="6">
    <source>
        <dbReference type="ARBA" id="ARBA00023077"/>
    </source>
</evidence>
<evidence type="ECO:0000256" key="10">
    <source>
        <dbReference type="PROSITE-ProRule" id="PRU01360"/>
    </source>
</evidence>
<accession>A0AAN4VZR9</accession>
<keyword evidence="8 14" id="KW-0675">Receptor</keyword>
<dbReference type="SUPFAM" id="SSF49464">
    <property type="entry name" value="Carboxypeptidase regulatory domain-like"/>
    <property type="match status" value="1"/>
</dbReference>
<keyword evidence="15" id="KW-1185">Reference proteome</keyword>
<keyword evidence="3 10" id="KW-1134">Transmembrane beta strand</keyword>
<name>A0AAN4VZR9_9BACT</name>
<dbReference type="RefSeq" id="WP_338237258.1">
    <property type="nucleotide sequence ID" value="NZ_BQKE01000001.1"/>
</dbReference>
<reference evidence="14 15" key="1">
    <citation type="submission" date="2021-12" db="EMBL/GenBank/DDBJ databases">
        <title>Genome sequencing of bacteria with rrn-lacking chromosome and rrn-plasmid.</title>
        <authorList>
            <person name="Anda M."/>
            <person name="Iwasaki W."/>
        </authorList>
    </citation>
    <scope>NUCLEOTIDE SEQUENCE [LARGE SCALE GENOMIC DNA]</scope>
    <source>
        <strain evidence="14 15">NBRC 15940</strain>
    </source>
</reference>
<keyword evidence="5" id="KW-0732">Signal</keyword>
<evidence type="ECO:0000256" key="8">
    <source>
        <dbReference type="ARBA" id="ARBA00023170"/>
    </source>
</evidence>
<dbReference type="Gene3D" id="2.40.170.20">
    <property type="entry name" value="TonB-dependent receptor, beta-barrel domain"/>
    <property type="match status" value="1"/>
</dbReference>
<dbReference type="EMBL" id="BQKE01000001">
    <property type="protein sequence ID" value="GJM61815.1"/>
    <property type="molecule type" value="Genomic_DNA"/>
</dbReference>
<evidence type="ECO:0000313" key="14">
    <source>
        <dbReference type="EMBL" id="GJM61815.1"/>
    </source>
</evidence>
<evidence type="ECO:0000256" key="1">
    <source>
        <dbReference type="ARBA" id="ARBA00004571"/>
    </source>
</evidence>
<evidence type="ECO:0000313" key="15">
    <source>
        <dbReference type="Proteomes" id="UP001310022"/>
    </source>
</evidence>
<dbReference type="Gene3D" id="2.170.130.10">
    <property type="entry name" value="TonB-dependent receptor, plug domain"/>
    <property type="match status" value="1"/>
</dbReference>
<protein>
    <submittedName>
        <fullName evidence="14">TonB-dependent receptor</fullName>
    </submittedName>
</protein>
<dbReference type="GO" id="GO:0044718">
    <property type="term" value="P:siderophore transmembrane transport"/>
    <property type="evidence" value="ECO:0007669"/>
    <property type="project" value="TreeGrafter"/>
</dbReference>
<dbReference type="GO" id="GO:0009279">
    <property type="term" value="C:cell outer membrane"/>
    <property type="evidence" value="ECO:0007669"/>
    <property type="project" value="UniProtKB-SubCell"/>
</dbReference>
<organism evidence="14 15">
    <name type="scientific">Persicobacter diffluens</name>
    <dbReference type="NCBI Taxonomy" id="981"/>
    <lineage>
        <taxon>Bacteria</taxon>
        <taxon>Pseudomonadati</taxon>
        <taxon>Bacteroidota</taxon>
        <taxon>Cytophagia</taxon>
        <taxon>Cytophagales</taxon>
        <taxon>Persicobacteraceae</taxon>
        <taxon>Persicobacter</taxon>
    </lineage>
</organism>
<dbReference type="PANTHER" id="PTHR30069:SF29">
    <property type="entry name" value="HEMOGLOBIN AND HEMOGLOBIN-HAPTOGLOBIN-BINDING PROTEIN 1-RELATED"/>
    <property type="match status" value="1"/>
</dbReference>
<evidence type="ECO:0000259" key="13">
    <source>
        <dbReference type="Pfam" id="PF07715"/>
    </source>
</evidence>
<evidence type="ECO:0000256" key="7">
    <source>
        <dbReference type="ARBA" id="ARBA00023136"/>
    </source>
</evidence>
<evidence type="ECO:0000256" key="4">
    <source>
        <dbReference type="ARBA" id="ARBA00022692"/>
    </source>
</evidence>